<evidence type="ECO:0000256" key="8">
    <source>
        <dbReference type="SAM" id="Coils"/>
    </source>
</evidence>
<evidence type="ECO:0000256" key="7">
    <source>
        <dbReference type="ARBA" id="ARBA00023242"/>
    </source>
</evidence>
<feature type="coiled-coil region" evidence="8">
    <location>
        <begin position="274"/>
        <end position="301"/>
    </location>
</feature>
<dbReference type="InterPro" id="IPR005579">
    <property type="entry name" value="Cgr1-like"/>
</dbReference>
<evidence type="ECO:0000256" key="1">
    <source>
        <dbReference type="ARBA" id="ARBA00004090"/>
    </source>
</evidence>
<feature type="compositionally biased region" description="Low complexity" evidence="9">
    <location>
        <begin position="139"/>
        <end position="152"/>
    </location>
</feature>
<feature type="region of interest" description="Disordered" evidence="9">
    <location>
        <begin position="100"/>
        <end position="162"/>
    </location>
</feature>
<evidence type="ECO:0000256" key="9">
    <source>
        <dbReference type="SAM" id="MobiDB-lite"/>
    </source>
</evidence>
<comment type="similarity">
    <text evidence="3">Belongs to the CGR1 family.</text>
</comment>
<keyword evidence="6 8" id="KW-0175">Coiled coil</keyword>
<evidence type="ECO:0000313" key="11">
    <source>
        <dbReference type="Proteomes" id="UP000322873"/>
    </source>
</evidence>
<name>A0A5M9JVI6_MONFR</name>
<feature type="compositionally biased region" description="Basic residues" evidence="9">
    <location>
        <begin position="105"/>
        <end position="123"/>
    </location>
</feature>
<comment type="subcellular location">
    <subcellularLocation>
        <location evidence="2">Nucleus</location>
        <location evidence="2">Nucleolus</location>
    </subcellularLocation>
</comment>
<comment type="caution">
    <text evidence="10">The sequence shown here is derived from an EMBL/GenBank/DDBJ whole genome shotgun (WGS) entry which is preliminary data.</text>
</comment>
<keyword evidence="5" id="KW-0698">rRNA processing</keyword>
<evidence type="ECO:0000256" key="5">
    <source>
        <dbReference type="ARBA" id="ARBA00022552"/>
    </source>
</evidence>
<evidence type="ECO:0000256" key="4">
    <source>
        <dbReference type="ARBA" id="ARBA00022517"/>
    </source>
</evidence>
<gene>
    <name evidence="10" type="ORF">EYC84_005113</name>
</gene>
<comment type="function">
    <text evidence="1">Involved in nucleolar integrity and required for processing of the pre-rRNA for the 60S ribosome subunit.</text>
</comment>
<evidence type="ECO:0000313" key="10">
    <source>
        <dbReference type="EMBL" id="KAA8573528.1"/>
    </source>
</evidence>
<evidence type="ECO:0000256" key="3">
    <source>
        <dbReference type="ARBA" id="ARBA00007869"/>
    </source>
</evidence>
<dbReference type="Pfam" id="PF03879">
    <property type="entry name" value="Cgr1"/>
    <property type="match status" value="1"/>
</dbReference>
<keyword evidence="7" id="KW-0539">Nucleus</keyword>
<dbReference type="EMBL" id="VICG01000003">
    <property type="protein sequence ID" value="KAA8573528.1"/>
    <property type="molecule type" value="Genomic_DNA"/>
</dbReference>
<dbReference type="GO" id="GO:0005730">
    <property type="term" value="C:nucleolus"/>
    <property type="evidence" value="ECO:0007669"/>
    <property type="project" value="UniProtKB-SubCell"/>
</dbReference>
<organism evidence="10 11">
    <name type="scientific">Monilinia fructicola</name>
    <name type="common">Brown rot fungus</name>
    <name type="synonym">Ciboria fructicola</name>
    <dbReference type="NCBI Taxonomy" id="38448"/>
    <lineage>
        <taxon>Eukaryota</taxon>
        <taxon>Fungi</taxon>
        <taxon>Dikarya</taxon>
        <taxon>Ascomycota</taxon>
        <taxon>Pezizomycotina</taxon>
        <taxon>Leotiomycetes</taxon>
        <taxon>Helotiales</taxon>
        <taxon>Sclerotiniaceae</taxon>
        <taxon>Monilinia</taxon>
    </lineage>
</organism>
<feature type="compositionally biased region" description="Low complexity" evidence="9">
    <location>
        <begin position="1"/>
        <end position="23"/>
    </location>
</feature>
<dbReference type="VEuPathDB" id="FungiDB:MFRU_001g05000"/>
<dbReference type="GO" id="GO:0006364">
    <property type="term" value="P:rRNA processing"/>
    <property type="evidence" value="ECO:0007669"/>
    <property type="project" value="UniProtKB-KW"/>
</dbReference>
<sequence>MSTGIAPTAVATESTVPTSTVVPQGMRKNGKQWHPVKKAFRPKAGNTSYEKRKANDEAIAATKAKEKEMKEEKEAARQAHITKIKEKRANKEERERYEKMAQTMHQKRVDRLKRREKRNKIQKSHVFQRGWIKKALGPSGEASRSEGVSSSESRNESLRPSIFGSNVDGFDLFKNNERRPLKEGELEAEKEKGAMMTKELRTSLTDVNVVADNTTRHLDATYYSVLQKLGDLRKTIGSLKELAVMTRHLNDEFNTEGEGLVQESRAQLEGFEEFEAQEQKIKALEKRVKEGRDTIDTLSGRVDVVRKRVKGWEQAEQEWQDKTRKRLKMMWVFDVDMRNAFSGHCHLGIYALENKWAWKYHGIE</sequence>
<accession>A0A5M9JVI6</accession>
<feature type="region of interest" description="Disordered" evidence="9">
    <location>
        <begin position="1"/>
        <end position="31"/>
    </location>
</feature>
<dbReference type="AlphaFoldDB" id="A0A5M9JVI6"/>
<protein>
    <recommendedName>
        <fullName evidence="12">rRNA-processing protein</fullName>
    </recommendedName>
</protein>
<evidence type="ECO:0000256" key="6">
    <source>
        <dbReference type="ARBA" id="ARBA00023054"/>
    </source>
</evidence>
<evidence type="ECO:0008006" key="12">
    <source>
        <dbReference type="Google" id="ProtNLM"/>
    </source>
</evidence>
<reference evidence="10 11" key="1">
    <citation type="submission" date="2019-06" db="EMBL/GenBank/DDBJ databases">
        <title>Genome Sequence of the Brown Rot Fungal Pathogen Monilinia fructicola.</title>
        <authorList>
            <person name="De Miccolis Angelini R.M."/>
            <person name="Landi L."/>
            <person name="Abate D."/>
            <person name="Pollastro S."/>
            <person name="Romanazzi G."/>
            <person name="Faretra F."/>
        </authorList>
    </citation>
    <scope>NUCLEOTIDE SEQUENCE [LARGE SCALE GENOMIC DNA]</scope>
    <source>
        <strain evidence="10 11">Mfrc123</strain>
    </source>
</reference>
<dbReference type="Proteomes" id="UP000322873">
    <property type="component" value="Unassembled WGS sequence"/>
</dbReference>
<keyword evidence="11" id="KW-1185">Reference proteome</keyword>
<proteinExistence type="inferred from homology"/>
<evidence type="ECO:0000256" key="2">
    <source>
        <dbReference type="ARBA" id="ARBA00004604"/>
    </source>
</evidence>
<keyword evidence="4" id="KW-0690">Ribosome biogenesis</keyword>
<dbReference type="VEuPathDB" id="FungiDB:MFRU_001g05010"/>